<evidence type="ECO:0000256" key="7">
    <source>
        <dbReference type="ARBA" id="ARBA00022801"/>
    </source>
</evidence>
<keyword evidence="6" id="KW-0255">Endonuclease</keyword>
<dbReference type="Pfam" id="PF00078">
    <property type="entry name" value="RVT_1"/>
    <property type="match status" value="1"/>
</dbReference>
<dbReference type="Proteomes" id="UP000563060">
    <property type="component" value="Unassembled WGS sequence"/>
</dbReference>
<protein>
    <recommendedName>
        <fullName evidence="2">ribonuclease H</fullName>
        <ecNumber evidence="2">3.1.26.4</ecNumber>
    </recommendedName>
</protein>
<keyword evidence="8" id="KW-0695">RNA-directed DNA polymerase</keyword>
<dbReference type="Gene3D" id="3.10.10.10">
    <property type="entry name" value="HIV Type 1 Reverse Transcriptase, subunit A, domain 1"/>
    <property type="match status" value="1"/>
</dbReference>
<dbReference type="PANTHER" id="PTHR41694:SF3">
    <property type="entry name" value="RNA-DIRECTED DNA POLYMERASE-RELATED"/>
    <property type="match status" value="1"/>
</dbReference>
<comment type="similarity">
    <text evidence="1">Belongs to the beta type-B retroviral polymerase family. HERV class-II K(HML-2) pol subfamily.</text>
</comment>
<reference evidence="11 12" key="1">
    <citation type="submission" date="2019-09" db="EMBL/GenBank/DDBJ databases">
        <title>Bird 10,000 Genomes (B10K) Project - Family phase.</title>
        <authorList>
            <person name="Zhang G."/>
        </authorList>
    </citation>
    <scope>NUCLEOTIDE SEQUENCE [LARGE SCALE GENOMIC DNA]</scope>
    <source>
        <strain evidence="11">B10K-DU-006-09</strain>
        <tissue evidence="11">Muscle</tissue>
    </source>
</reference>
<dbReference type="PROSITE" id="PS50879">
    <property type="entry name" value="RNASE_H_1"/>
    <property type="match status" value="1"/>
</dbReference>
<name>A0A7L3ZEP2_FREGA</name>
<evidence type="ECO:0000259" key="10">
    <source>
        <dbReference type="PROSITE" id="PS50879"/>
    </source>
</evidence>
<feature type="non-terminal residue" evidence="11">
    <location>
        <position position="554"/>
    </location>
</feature>
<dbReference type="Pfam" id="PF00075">
    <property type="entry name" value="RNase_H"/>
    <property type="match status" value="1"/>
</dbReference>
<dbReference type="InterPro" id="IPR010661">
    <property type="entry name" value="RVT_thumb"/>
</dbReference>
<dbReference type="PANTHER" id="PTHR41694">
    <property type="entry name" value="ENDOGENOUS RETROVIRUS GROUP K MEMBER POL PROTEIN"/>
    <property type="match status" value="1"/>
</dbReference>
<evidence type="ECO:0000256" key="1">
    <source>
        <dbReference type="ARBA" id="ARBA00010879"/>
    </source>
</evidence>
<evidence type="ECO:0000256" key="2">
    <source>
        <dbReference type="ARBA" id="ARBA00012180"/>
    </source>
</evidence>
<keyword evidence="12" id="KW-1185">Reference proteome</keyword>
<feature type="domain" description="Reverse transcriptase" evidence="9">
    <location>
        <begin position="33"/>
        <end position="220"/>
    </location>
</feature>
<keyword evidence="5" id="KW-0540">Nuclease</keyword>
<organism evidence="11 12">
    <name type="scientific">Fregetta grallaria</name>
    <name type="common">White-bellied storm-petrel</name>
    <name type="synonym">Procellaria grallaria</name>
    <dbReference type="NCBI Taxonomy" id="79628"/>
    <lineage>
        <taxon>Eukaryota</taxon>
        <taxon>Metazoa</taxon>
        <taxon>Chordata</taxon>
        <taxon>Craniata</taxon>
        <taxon>Vertebrata</taxon>
        <taxon>Euteleostomi</taxon>
        <taxon>Archelosauria</taxon>
        <taxon>Archosauria</taxon>
        <taxon>Dinosauria</taxon>
        <taxon>Saurischia</taxon>
        <taxon>Theropoda</taxon>
        <taxon>Coelurosauria</taxon>
        <taxon>Aves</taxon>
        <taxon>Neognathae</taxon>
        <taxon>Neoaves</taxon>
        <taxon>Aequornithes</taxon>
        <taxon>Procellariiformes</taxon>
        <taxon>Hydrobatidae</taxon>
        <taxon>Fregetta</taxon>
    </lineage>
</organism>
<accession>A0A7L3ZEP2</accession>
<evidence type="ECO:0000256" key="5">
    <source>
        <dbReference type="ARBA" id="ARBA00022722"/>
    </source>
</evidence>
<evidence type="ECO:0000256" key="8">
    <source>
        <dbReference type="ARBA" id="ARBA00022918"/>
    </source>
</evidence>
<keyword evidence="4" id="KW-0548">Nucleotidyltransferase</keyword>
<dbReference type="Gene3D" id="3.30.420.10">
    <property type="entry name" value="Ribonuclease H-like superfamily/Ribonuclease H"/>
    <property type="match status" value="1"/>
</dbReference>
<gene>
    <name evidence="11" type="primary">Ervk11</name>
    <name evidence="11" type="ORF">FREGRA_R06850</name>
</gene>
<keyword evidence="3" id="KW-0808">Transferase</keyword>
<dbReference type="InterPro" id="IPR002156">
    <property type="entry name" value="RNaseH_domain"/>
</dbReference>
<proteinExistence type="inferred from homology"/>
<dbReference type="PROSITE" id="PS50878">
    <property type="entry name" value="RT_POL"/>
    <property type="match status" value="1"/>
</dbReference>
<feature type="non-terminal residue" evidence="11">
    <location>
        <position position="1"/>
    </location>
</feature>
<sequence length="554" mass="63005">KIQWKTNDPVWVEQWPLTAERLKIARQLVQEQLQAGHIKPSISPWNTPIFVIPKKSGKWRLLHDLRKVNDQMWAMDALQPGMPLPTMLPREWHILVIDLKDCFFTIALHSEDTARFAFTVPSINKAEPSARYEWVVLPQGMKNSPTMCQMYVAWALAPLRRQMKTAIIYHYMDDILFCRPEPFTEDILSHITKELANKGLCVAPEKLQRTDPWKYLGWLVYNSTISPQKVELTSSIRTLNDVQRLVGDLQWVRNIVGISNEELQPLMGLLKGTDPAALVPWQAEHQQCLEQLSRKLALAVADRRYAAIPISVVICNQPGKQKKGGQNAVAILEWLFPPSTAPKSVWQRSEAVAHLVQKGRQRCKDVSGEEPAHISLPIKAEDLDWMLQNSTPLQLALLDFSGNIRNYLPHDPRLQVIARQNWMTRPKVVSHPVKGVTAFTDAGKRSRTAACVWQSDGQWQKHLIHGEARDSLQTLELAAVAWALVTWKDHLLNVVSDSQYAVGVVQRIEEALLKPPKNPRLGELFLQICQAIRLRTACCCIIHIRSHLMDLGLA</sequence>
<feature type="domain" description="RNase H type-1" evidence="10">
    <location>
        <begin position="432"/>
        <end position="554"/>
    </location>
</feature>
<evidence type="ECO:0000256" key="3">
    <source>
        <dbReference type="ARBA" id="ARBA00022679"/>
    </source>
</evidence>
<keyword evidence="7" id="KW-0378">Hydrolase</keyword>
<dbReference type="AlphaFoldDB" id="A0A7L3ZEP2"/>
<evidence type="ECO:0000313" key="11">
    <source>
        <dbReference type="EMBL" id="NXW11899.1"/>
    </source>
</evidence>
<evidence type="ECO:0000259" key="9">
    <source>
        <dbReference type="PROSITE" id="PS50878"/>
    </source>
</evidence>
<evidence type="ECO:0000256" key="6">
    <source>
        <dbReference type="ARBA" id="ARBA00022759"/>
    </source>
</evidence>
<dbReference type="InterPro" id="IPR000477">
    <property type="entry name" value="RT_dom"/>
</dbReference>
<evidence type="ECO:0000313" key="12">
    <source>
        <dbReference type="Proteomes" id="UP000563060"/>
    </source>
</evidence>
<dbReference type="EMBL" id="VZZT01009048">
    <property type="protein sequence ID" value="NXW11899.1"/>
    <property type="molecule type" value="Genomic_DNA"/>
</dbReference>
<dbReference type="GO" id="GO:0004523">
    <property type="term" value="F:RNA-DNA hybrid ribonuclease activity"/>
    <property type="evidence" value="ECO:0007669"/>
    <property type="project" value="UniProtKB-EC"/>
</dbReference>
<dbReference type="GO" id="GO:0003964">
    <property type="term" value="F:RNA-directed DNA polymerase activity"/>
    <property type="evidence" value="ECO:0007669"/>
    <property type="project" value="UniProtKB-KW"/>
</dbReference>
<dbReference type="Pfam" id="PF06817">
    <property type="entry name" value="RVT_thumb"/>
    <property type="match status" value="1"/>
</dbReference>
<evidence type="ECO:0000256" key="4">
    <source>
        <dbReference type="ARBA" id="ARBA00022695"/>
    </source>
</evidence>
<dbReference type="GO" id="GO:0035613">
    <property type="term" value="F:RNA stem-loop binding"/>
    <property type="evidence" value="ECO:0007669"/>
    <property type="project" value="TreeGrafter"/>
</dbReference>
<comment type="caution">
    <text evidence="11">The sequence shown here is derived from an EMBL/GenBank/DDBJ whole genome shotgun (WGS) entry which is preliminary data.</text>
</comment>
<dbReference type="Gene3D" id="3.30.70.270">
    <property type="match status" value="2"/>
</dbReference>
<dbReference type="SUPFAM" id="SSF56672">
    <property type="entry name" value="DNA/RNA polymerases"/>
    <property type="match status" value="1"/>
</dbReference>
<dbReference type="EC" id="3.1.26.4" evidence="2"/>
<dbReference type="InterPro" id="IPR043128">
    <property type="entry name" value="Rev_trsase/Diguanyl_cyclase"/>
</dbReference>
<dbReference type="InterPro" id="IPR036397">
    <property type="entry name" value="RNaseH_sf"/>
</dbReference>
<dbReference type="InterPro" id="IPR043502">
    <property type="entry name" value="DNA/RNA_pol_sf"/>
</dbReference>